<accession>A0A1A9V395</accession>
<name>A0A1A9V395_GLOAU</name>
<dbReference type="Proteomes" id="UP000078200">
    <property type="component" value="Unassembled WGS sequence"/>
</dbReference>
<evidence type="ECO:0000313" key="3">
    <source>
        <dbReference type="Proteomes" id="UP000078200"/>
    </source>
</evidence>
<feature type="region of interest" description="Disordered" evidence="1">
    <location>
        <begin position="1"/>
        <end position="21"/>
    </location>
</feature>
<protein>
    <recommendedName>
        <fullName evidence="4">Serpin domain-containing protein</fullName>
    </recommendedName>
</protein>
<reference evidence="2" key="1">
    <citation type="submission" date="2020-05" db="UniProtKB">
        <authorList>
            <consortium name="EnsemblMetazoa"/>
        </authorList>
    </citation>
    <scope>IDENTIFICATION</scope>
    <source>
        <strain evidence="2">TTRI</strain>
    </source>
</reference>
<dbReference type="EnsemblMetazoa" id="GAUT024313-RA">
    <property type="protein sequence ID" value="GAUT024313-PA"/>
    <property type="gene ID" value="GAUT024313"/>
</dbReference>
<organism evidence="2 3">
    <name type="scientific">Glossina austeni</name>
    <name type="common">Savannah tsetse fly</name>
    <dbReference type="NCBI Taxonomy" id="7395"/>
    <lineage>
        <taxon>Eukaryota</taxon>
        <taxon>Metazoa</taxon>
        <taxon>Ecdysozoa</taxon>
        <taxon>Arthropoda</taxon>
        <taxon>Hexapoda</taxon>
        <taxon>Insecta</taxon>
        <taxon>Pterygota</taxon>
        <taxon>Neoptera</taxon>
        <taxon>Endopterygota</taxon>
        <taxon>Diptera</taxon>
        <taxon>Brachycera</taxon>
        <taxon>Muscomorpha</taxon>
        <taxon>Hippoboscoidea</taxon>
        <taxon>Glossinidae</taxon>
        <taxon>Glossina</taxon>
    </lineage>
</organism>
<keyword evidence="3" id="KW-1185">Reference proteome</keyword>
<evidence type="ECO:0008006" key="4">
    <source>
        <dbReference type="Google" id="ProtNLM"/>
    </source>
</evidence>
<proteinExistence type="predicted"/>
<sequence>MNNKKFAIKQNSREESFNKTSCISDQAQPIFGNWTNPKLGMTPLDESPNIKYLKRFQETHHEKNQMSLQSNPLAIAAIIVYAGVASSSSGAEAYAASDIKLNLMSIKNTINANN</sequence>
<dbReference type="AlphaFoldDB" id="A0A1A9V395"/>
<evidence type="ECO:0000313" key="2">
    <source>
        <dbReference type="EnsemblMetazoa" id="GAUT024313-PA"/>
    </source>
</evidence>
<dbReference type="VEuPathDB" id="VectorBase:GAUT024313"/>
<evidence type="ECO:0000256" key="1">
    <source>
        <dbReference type="SAM" id="MobiDB-lite"/>
    </source>
</evidence>